<name>A0AAN7AYS4_9PEZI</name>
<comment type="caution">
    <text evidence="1">The sequence shown here is derived from an EMBL/GenBank/DDBJ whole genome shotgun (WGS) entry which is preliminary data.</text>
</comment>
<organism evidence="1 2">
    <name type="scientific">Triangularia verruculosa</name>
    <dbReference type="NCBI Taxonomy" id="2587418"/>
    <lineage>
        <taxon>Eukaryota</taxon>
        <taxon>Fungi</taxon>
        <taxon>Dikarya</taxon>
        <taxon>Ascomycota</taxon>
        <taxon>Pezizomycotina</taxon>
        <taxon>Sordariomycetes</taxon>
        <taxon>Sordariomycetidae</taxon>
        <taxon>Sordariales</taxon>
        <taxon>Podosporaceae</taxon>
        <taxon>Triangularia</taxon>
    </lineage>
</organism>
<sequence>MSTAAGHKRPYTEGLERNEDAWRNNLFKDTTCTLRDLLKLRLGAGAIFDKLGIKIRRAYLKIYKTLDKENNTTVTSDDLSWKMYEFIDEIAEIAAFDNRESLSLALYLLNELREYSWDRGAPGLGHRAPDKKADKLMAFVIRRSCKAGLRENWGRELEELEYETEERALYGVEPWYPETKETLNKIVKRKEDVEKQGTVASEGESSLNIDC</sequence>
<gene>
    <name evidence="1" type="ORF">QBC40DRAFT_330918</name>
</gene>
<evidence type="ECO:0000313" key="1">
    <source>
        <dbReference type="EMBL" id="KAK4204563.1"/>
    </source>
</evidence>
<dbReference type="EMBL" id="MU863881">
    <property type="protein sequence ID" value="KAK4204563.1"/>
    <property type="molecule type" value="Genomic_DNA"/>
</dbReference>
<proteinExistence type="predicted"/>
<dbReference type="AlphaFoldDB" id="A0AAN7AYS4"/>
<reference evidence="1" key="1">
    <citation type="journal article" date="2023" name="Mol. Phylogenet. Evol.">
        <title>Genome-scale phylogeny and comparative genomics of the fungal order Sordariales.</title>
        <authorList>
            <person name="Hensen N."/>
            <person name="Bonometti L."/>
            <person name="Westerberg I."/>
            <person name="Brannstrom I.O."/>
            <person name="Guillou S."/>
            <person name="Cros-Aarteil S."/>
            <person name="Calhoun S."/>
            <person name="Haridas S."/>
            <person name="Kuo A."/>
            <person name="Mondo S."/>
            <person name="Pangilinan J."/>
            <person name="Riley R."/>
            <person name="LaButti K."/>
            <person name="Andreopoulos B."/>
            <person name="Lipzen A."/>
            <person name="Chen C."/>
            <person name="Yan M."/>
            <person name="Daum C."/>
            <person name="Ng V."/>
            <person name="Clum A."/>
            <person name="Steindorff A."/>
            <person name="Ohm R.A."/>
            <person name="Martin F."/>
            <person name="Silar P."/>
            <person name="Natvig D.O."/>
            <person name="Lalanne C."/>
            <person name="Gautier V."/>
            <person name="Ament-Velasquez S.L."/>
            <person name="Kruys A."/>
            <person name="Hutchinson M.I."/>
            <person name="Powell A.J."/>
            <person name="Barry K."/>
            <person name="Miller A.N."/>
            <person name="Grigoriev I.V."/>
            <person name="Debuchy R."/>
            <person name="Gladieux P."/>
            <person name="Hiltunen Thoren M."/>
            <person name="Johannesson H."/>
        </authorList>
    </citation>
    <scope>NUCLEOTIDE SEQUENCE</scope>
    <source>
        <strain evidence="1">CBS 315.58</strain>
    </source>
</reference>
<protein>
    <submittedName>
        <fullName evidence="1">Uncharacterized protein</fullName>
    </submittedName>
</protein>
<reference evidence="1" key="2">
    <citation type="submission" date="2023-05" db="EMBL/GenBank/DDBJ databases">
        <authorList>
            <consortium name="Lawrence Berkeley National Laboratory"/>
            <person name="Steindorff A."/>
            <person name="Hensen N."/>
            <person name="Bonometti L."/>
            <person name="Westerberg I."/>
            <person name="Brannstrom I.O."/>
            <person name="Guillou S."/>
            <person name="Cros-Aarteil S."/>
            <person name="Calhoun S."/>
            <person name="Haridas S."/>
            <person name="Kuo A."/>
            <person name="Mondo S."/>
            <person name="Pangilinan J."/>
            <person name="Riley R."/>
            <person name="Labutti K."/>
            <person name="Andreopoulos B."/>
            <person name="Lipzen A."/>
            <person name="Chen C."/>
            <person name="Yanf M."/>
            <person name="Daum C."/>
            <person name="Ng V."/>
            <person name="Clum A."/>
            <person name="Ohm R."/>
            <person name="Martin F."/>
            <person name="Silar P."/>
            <person name="Natvig D."/>
            <person name="Lalanne C."/>
            <person name="Gautier V."/>
            <person name="Ament-Velasquez S.L."/>
            <person name="Kruys A."/>
            <person name="Hutchinson M.I."/>
            <person name="Powell A.J."/>
            <person name="Barry K."/>
            <person name="Miller A.N."/>
            <person name="Grigoriev I.V."/>
            <person name="Debuchy R."/>
            <person name="Gladieux P."/>
            <person name="Thoren M.H."/>
            <person name="Johannesson H."/>
        </authorList>
    </citation>
    <scope>NUCLEOTIDE SEQUENCE</scope>
    <source>
        <strain evidence="1">CBS 315.58</strain>
    </source>
</reference>
<dbReference type="Proteomes" id="UP001303160">
    <property type="component" value="Unassembled WGS sequence"/>
</dbReference>
<accession>A0AAN7AYS4</accession>
<evidence type="ECO:0000313" key="2">
    <source>
        <dbReference type="Proteomes" id="UP001303160"/>
    </source>
</evidence>
<keyword evidence="2" id="KW-1185">Reference proteome</keyword>